<organism evidence="2 3">
    <name type="scientific">Solanum pennellii</name>
    <name type="common">Tomato</name>
    <name type="synonym">Lycopersicon pennellii</name>
    <dbReference type="NCBI Taxonomy" id="28526"/>
    <lineage>
        <taxon>Eukaryota</taxon>
        <taxon>Viridiplantae</taxon>
        <taxon>Streptophyta</taxon>
        <taxon>Embryophyta</taxon>
        <taxon>Tracheophyta</taxon>
        <taxon>Spermatophyta</taxon>
        <taxon>Magnoliopsida</taxon>
        <taxon>eudicotyledons</taxon>
        <taxon>Gunneridae</taxon>
        <taxon>Pentapetalae</taxon>
        <taxon>asterids</taxon>
        <taxon>lamiids</taxon>
        <taxon>Solanales</taxon>
        <taxon>Solanaceae</taxon>
        <taxon>Solanoideae</taxon>
        <taxon>Solaneae</taxon>
        <taxon>Solanum</taxon>
        <taxon>Solanum subgen. Lycopersicon</taxon>
    </lineage>
</organism>
<name>A0ABM1FDH1_SOLPN</name>
<evidence type="ECO:0000313" key="3">
    <source>
        <dbReference type="RefSeq" id="XP_015055338.1"/>
    </source>
</evidence>
<feature type="compositionally biased region" description="Polar residues" evidence="1">
    <location>
        <begin position="104"/>
        <end position="116"/>
    </location>
</feature>
<feature type="region of interest" description="Disordered" evidence="1">
    <location>
        <begin position="97"/>
        <end position="122"/>
    </location>
</feature>
<gene>
    <name evidence="3" type="primary">LOC107001900</name>
</gene>
<evidence type="ECO:0000313" key="2">
    <source>
        <dbReference type="Proteomes" id="UP000694930"/>
    </source>
</evidence>
<dbReference type="Proteomes" id="UP000694930">
    <property type="component" value="Chromosome 10"/>
</dbReference>
<dbReference type="RefSeq" id="XP_015055338.1">
    <property type="nucleotide sequence ID" value="XM_015199852.2"/>
</dbReference>
<protein>
    <submittedName>
        <fullName evidence="3">Uncharacterized protein LOC107001900 isoform X1</fullName>
    </submittedName>
</protein>
<keyword evidence="2" id="KW-1185">Reference proteome</keyword>
<reference evidence="3" key="2">
    <citation type="submission" date="2025-08" db="UniProtKB">
        <authorList>
            <consortium name="RefSeq"/>
        </authorList>
    </citation>
    <scope>IDENTIFICATION</scope>
</reference>
<evidence type="ECO:0000256" key="1">
    <source>
        <dbReference type="SAM" id="MobiDB-lite"/>
    </source>
</evidence>
<proteinExistence type="predicted"/>
<sequence length="122" mass="14092">MLCSSSQCKTIKVLQNSPCNSLCWMKSYFQLDKEVCELEVTTNWTCNYKMIKIYDNMLRSFKMKGTSIEPNLIEQLISSQNHFETQDHDVHSNELNISVDGNEESGNQETRNVRGTSSREDN</sequence>
<reference evidence="2" key="1">
    <citation type="journal article" date="2014" name="Nat. Genet.">
        <title>The genome of the stress-tolerant wild tomato species Solanum pennellii.</title>
        <authorList>
            <person name="Bolger A."/>
            <person name="Scossa F."/>
            <person name="Bolger M.E."/>
            <person name="Lanz C."/>
            <person name="Maumus F."/>
            <person name="Tohge T."/>
            <person name="Quesneville H."/>
            <person name="Alseekh S."/>
            <person name="Sorensen I."/>
            <person name="Lichtenstein G."/>
            <person name="Fich E.A."/>
            <person name="Conte M."/>
            <person name="Keller H."/>
            <person name="Schneeberger K."/>
            <person name="Schwacke R."/>
            <person name="Ofner I."/>
            <person name="Vrebalov J."/>
            <person name="Xu Y."/>
            <person name="Osorio S."/>
            <person name="Aflitos S.A."/>
            <person name="Schijlen E."/>
            <person name="Jimenez-Gomez J.M."/>
            <person name="Ryngajllo M."/>
            <person name="Kimura S."/>
            <person name="Kumar R."/>
            <person name="Koenig D."/>
            <person name="Headland L.R."/>
            <person name="Maloof J.N."/>
            <person name="Sinha N."/>
            <person name="van Ham R.C."/>
            <person name="Lankhorst R.K."/>
            <person name="Mao L."/>
            <person name="Vogel A."/>
            <person name="Arsova B."/>
            <person name="Panstruga R."/>
            <person name="Fei Z."/>
            <person name="Rose J.K."/>
            <person name="Zamir D."/>
            <person name="Carrari F."/>
            <person name="Giovannoni J.J."/>
            <person name="Weigel D."/>
            <person name="Usadel B."/>
            <person name="Fernie A.R."/>
        </authorList>
    </citation>
    <scope>NUCLEOTIDE SEQUENCE [LARGE SCALE GENOMIC DNA]</scope>
    <source>
        <strain evidence="2">cv. LA0716</strain>
    </source>
</reference>
<accession>A0ABM1FDH1</accession>
<dbReference type="GeneID" id="107001900"/>